<evidence type="ECO:0000256" key="1">
    <source>
        <dbReference type="ARBA" id="ARBA00022679"/>
    </source>
</evidence>
<dbReference type="SUPFAM" id="SSF55874">
    <property type="entry name" value="ATPase domain of HSP90 chaperone/DNA topoisomerase II/histidine kinase"/>
    <property type="match status" value="1"/>
</dbReference>
<evidence type="ECO:0000259" key="6">
    <source>
        <dbReference type="PROSITE" id="PS50109"/>
    </source>
</evidence>
<dbReference type="PANTHER" id="PTHR43065">
    <property type="entry name" value="SENSOR HISTIDINE KINASE"/>
    <property type="match status" value="1"/>
</dbReference>
<keyword evidence="1" id="KW-0808">Transferase</keyword>
<gene>
    <name evidence="7" type="ORF">MNBD_GAMMA20-160</name>
</gene>
<dbReference type="InterPro" id="IPR004358">
    <property type="entry name" value="Sig_transdc_His_kin-like_C"/>
</dbReference>
<dbReference type="SMART" id="SM00387">
    <property type="entry name" value="HATPase_c"/>
    <property type="match status" value="1"/>
</dbReference>
<sequence length="194" mass="21257">HRDNPSFVEDAFATVDNSVQKMNRLLAQLRKGRMASQSQKSVDLGRMLEEVVAAHAGQSPVPCLSLCHESLAVIADSDRLTAVIGHLVQNAQDATDDEGGIQVRLWREGETAVMEIEDDGCGMDASFIRERLFRPFDTTKGNAGMGIGVYESREFIHALGGRLDVRSELGIGTTFRIALELAMAPLIDDVREMN</sequence>
<dbReference type="PRINTS" id="PR00344">
    <property type="entry name" value="BCTRLSENSOR"/>
</dbReference>
<feature type="domain" description="Histidine kinase" evidence="6">
    <location>
        <begin position="1"/>
        <end position="183"/>
    </location>
</feature>
<evidence type="ECO:0000256" key="5">
    <source>
        <dbReference type="ARBA" id="ARBA00023012"/>
    </source>
</evidence>
<dbReference type="InterPro" id="IPR003594">
    <property type="entry name" value="HATPase_dom"/>
</dbReference>
<dbReference type="InterPro" id="IPR005467">
    <property type="entry name" value="His_kinase_dom"/>
</dbReference>
<keyword evidence="5" id="KW-0902">Two-component regulatory system</keyword>
<dbReference type="GO" id="GO:0005524">
    <property type="term" value="F:ATP binding"/>
    <property type="evidence" value="ECO:0007669"/>
    <property type="project" value="UniProtKB-KW"/>
</dbReference>
<evidence type="ECO:0000256" key="4">
    <source>
        <dbReference type="ARBA" id="ARBA00022840"/>
    </source>
</evidence>
<dbReference type="Gene3D" id="3.30.565.10">
    <property type="entry name" value="Histidine kinase-like ATPase, C-terminal domain"/>
    <property type="match status" value="1"/>
</dbReference>
<reference evidence="7" key="1">
    <citation type="submission" date="2018-06" db="EMBL/GenBank/DDBJ databases">
        <authorList>
            <person name="Zhirakovskaya E."/>
        </authorList>
    </citation>
    <scope>NUCLEOTIDE SEQUENCE</scope>
</reference>
<dbReference type="EMBL" id="UOFU01000301">
    <property type="protein sequence ID" value="VAX02927.1"/>
    <property type="molecule type" value="Genomic_DNA"/>
</dbReference>
<feature type="non-terminal residue" evidence="7">
    <location>
        <position position="1"/>
    </location>
</feature>
<dbReference type="PROSITE" id="PS50109">
    <property type="entry name" value="HIS_KIN"/>
    <property type="match status" value="1"/>
</dbReference>
<name>A0A3B1BD44_9ZZZZ</name>
<dbReference type="GO" id="GO:0016301">
    <property type="term" value="F:kinase activity"/>
    <property type="evidence" value="ECO:0007669"/>
    <property type="project" value="UniProtKB-KW"/>
</dbReference>
<dbReference type="GO" id="GO:0000160">
    <property type="term" value="P:phosphorelay signal transduction system"/>
    <property type="evidence" value="ECO:0007669"/>
    <property type="project" value="UniProtKB-KW"/>
</dbReference>
<proteinExistence type="predicted"/>
<keyword evidence="3 7" id="KW-0418">Kinase</keyword>
<accession>A0A3B1BD44</accession>
<keyword evidence="2" id="KW-0547">Nucleotide-binding</keyword>
<dbReference type="PANTHER" id="PTHR43065:SF46">
    <property type="entry name" value="C4-DICARBOXYLATE TRANSPORT SENSOR PROTEIN DCTB"/>
    <property type="match status" value="1"/>
</dbReference>
<dbReference type="AlphaFoldDB" id="A0A3B1BD44"/>
<organism evidence="7">
    <name type="scientific">hydrothermal vent metagenome</name>
    <dbReference type="NCBI Taxonomy" id="652676"/>
    <lineage>
        <taxon>unclassified sequences</taxon>
        <taxon>metagenomes</taxon>
        <taxon>ecological metagenomes</taxon>
    </lineage>
</organism>
<protein>
    <submittedName>
        <fullName evidence="7">Two-component system sensor histidine kinase</fullName>
    </submittedName>
</protein>
<dbReference type="InterPro" id="IPR036890">
    <property type="entry name" value="HATPase_C_sf"/>
</dbReference>
<dbReference type="Pfam" id="PF02518">
    <property type="entry name" value="HATPase_c"/>
    <property type="match status" value="1"/>
</dbReference>
<evidence type="ECO:0000256" key="2">
    <source>
        <dbReference type="ARBA" id="ARBA00022741"/>
    </source>
</evidence>
<keyword evidence="4" id="KW-0067">ATP-binding</keyword>
<evidence type="ECO:0000313" key="7">
    <source>
        <dbReference type="EMBL" id="VAX02927.1"/>
    </source>
</evidence>
<evidence type="ECO:0000256" key="3">
    <source>
        <dbReference type="ARBA" id="ARBA00022777"/>
    </source>
</evidence>